<proteinExistence type="predicted"/>
<accession>A0AAD7UZU3</accession>
<dbReference type="RefSeq" id="XP_058340951.1">
    <property type="nucleotide sequence ID" value="XM_058488266.1"/>
</dbReference>
<reference evidence="1 2" key="1">
    <citation type="submission" date="2023-03" db="EMBL/GenBank/DDBJ databases">
        <title>Genome sequence of Lichtheimia ornata CBS 291.66.</title>
        <authorList>
            <person name="Mohabir J.T."/>
            <person name="Shea T.P."/>
            <person name="Kurbessoian T."/>
            <person name="Berby B."/>
            <person name="Fontaine J."/>
            <person name="Livny J."/>
            <person name="Gnirke A."/>
            <person name="Stajich J.E."/>
            <person name="Cuomo C.A."/>
        </authorList>
    </citation>
    <scope>NUCLEOTIDE SEQUENCE [LARGE SCALE GENOMIC DNA]</scope>
    <source>
        <strain evidence="1">CBS 291.66</strain>
    </source>
</reference>
<evidence type="ECO:0000313" key="2">
    <source>
        <dbReference type="Proteomes" id="UP001234581"/>
    </source>
</evidence>
<comment type="caution">
    <text evidence="1">The sequence shown here is derived from an EMBL/GenBank/DDBJ whole genome shotgun (WGS) entry which is preliminary data.</text>
</comment>
<name>A0AAD7UZU3_9FUNG</name>
<dbReference type="GeneID" id="83215667"/>
<protein>
    <submittedName>
        <fullName evidence="1">Uncharacterized protein</fullName>
    </submittedName>
</protein>
<gene>
    <name evidence="1" type="ORF">O0I10_008260</name>
</gene>
<dbReference type="EMBL" id="JARTCD010000043">
    <property type="protein sequence ID" value="KAJ8656038.1"/>
    <property type="molecule type" value="Genomic_DNA"/>
</dbReference>
<dbReference type="Proteomes" id="UP001234581">
    <property type="component" value="Unassembled WGS sequence"/>
</dbReference>
<sequence length="94" mass="10509">MSHAEIDMVQIVSPPGMRMPLTFDPHHTLYAFVDVDSDYDVALVEAAMDEKGDGLTLVIKGRDNNDMGKIPTMMKKRIDTRAVETSVPRVYIVT</sequence>
<dbReference type="AlphaFoldDB" id="A0AAD7UZU3"/>
<organism evidence="1 2">
    <name type="scientific">Lichtheimia ornata</name>
    <dbReference type="NCBI Taxonomy" id="688661"/>
    <lineage>
        <taxon>Eukaryota</taxon>
        <taxon>Fungi</taxon>
        <taxon>Fungi incertae sedis</taxon>
        <taxon>Mucoromycota</taxon>
        <taxon>Mucoromycotina</taxon>
        <taxon>Mucoromycetes</taxon>
        <taxon>Mucorales</taxon>
        <taxon>Lichtheimiaceae</taxon>
        <taxon>Lichtheimia</taxon>
    </lineage>
</organism>
<keyword evidence="2" id="KW-1185">Reference proteome</keyword>
<evidence type="ECO:0000313" key="1">
    <source>
        <dbReference type="EMBL" id="KAJ8656038.1"/>
    </source>
</evidence>